<proteinExistence type="predicted"/>
<gene>
    <name evidence="1" type="ORF">LCGC14_1312750</name>
</gene>
<accession>A0A0F9KMC1</accession>
<dbReference type="AlphaFoldDB" id="A0A0F9KMC1"/>
<comment type="caution">
    <text evidence="1">The sequence shown here is derived from an EMBL/GenBank/DDBJ whole genome shotgun (WGS) entry which is preliminary data.</text>
</comment>
<dbReference type="EMBL" id="LAZR01007763">
    <property type="protein sequence ID" value="KKM83103.1"/>
    <property type="molecule type" value="Genomic_DNA"/>
</dbReference>
<name>A0A0F9KMC1_9ZZZZ</name>
<evidence type="ECO:0000313" key="1">
    <source>
        <dbReference type="EMBL" id="KKM83103.1"/>
    </source>
</evidence>
<sequence>MAQERKVKAVMEAAGLYKEGTKDQLRSDYIAEEEIQLAGKSYTLSKISFLDAKIFTDELDTVLVQQNPLIHEIYAKNAVSMFDLVRMVNVNTKQGFKGALASGNELDFMLFSSRQFYDPDNSGTARTSWVKSISSVGSKNFFEGGSTGVELTMAEEEGQIWLAFYNPAATPCVDAFKVTMNTEPFDVQSLDFEQVGEHEGDVIVELKEPWTLPPEQSGEIEAYYFRTGTDEMRPLGIWVFMAKNMRDLTSLIP</sequence>
<organism evidence="1">
    <name type="scientific">marine sediment metagenome</name>
    <dbReference type="NCBI Taxonomy" id="412755"/>
    <lineage>
        <taxon>unclassified sequences</taxon>
        <taxon>metagenomes</taxon>
        <taxon>ecological metagenomes</taxon>
    </lineage>
</organism>
<reference evidence="1" key="1">
    <citation type="journal article" date="2015" name="Nature">
        <title>Complex archaea that bridge the gap between prokaryotes and eukaryotes.</title>
        <authorList>
            <person name="Spang A."/>
            <person name="Saw J.H."/>
            <person name="Jorgensen S.L."/>
            <person name="Zaremba-Niedzwiedzka K."/>
            <person name="Martijn J."/>
            <person name="Lind A.E."/>
            <person name="van Eijk R."/>
            <person name="Schleper C."/>
            <person name="Guy L."/>
            <person name="Ettema T.J."/>
        </authorList>
    </citation>
    <scope>NUCLEOTIDE SEQUENCE</scope>
</reference>
<protein>
    <submittedName>
        <fullName evidence="1">Uncharacterized protein</fullName>
    </submittedName>
</protein>